<name>A0ABR5TL45_9BACL</name>
<comment type="subcellular location">
    <subcellularLocation>
        <location evidence="12 13">Cytoplasm</location>
    </subcellularLocation>
</comment>
<keyword evidence="12" id="KW-0460">Magnesium</keyword>
<dbReference type="InterPro" id="IPR004101">
    <property type="entry name" value="Mur_ligase_C"/>
</dbReference>
<dbReference type="PANTHER" id="PTHR23135">
    <property type="entry name" value="MUR LIGASE FAMILY MEMBER"/>
    <property type="match status" value="1"/>
</dbReference>
<reference evidence="17 18" key="1">
    <citation type="submission" date="2016-01" db="EMBL/GenBank/DDBJ databases">
        <authorList>
            <person name="Mitreva M."/>
            <person name="Pepin K.H."/>
            <person name="Mihindukulasuriya K.A."/>
            <person name="Fulton R."/>
            <person name="Fronick C."/>
            <person name="O'Laughlin M."/>
            <person name="Miner T."/>
            <person name="Herter B."/>
            <person name="Rosa B.A."/>
            <person name="Cordes M."/>
            <person name="Tomlinson C."/>
            <person name="Wollam A."/>
            <person name="Palsikar V.B."/>
            <person name="Mardis E.R."/>
            <person name="Wilson R.K."/>
        </authorList>
    </citation>
    <scope>NUCLEOTIDE SEQUENCE [LARGE SCALE GENOMIC DNA]</scope>
    <source>
        <strain evidence="17 18">KA00071</strain>
    </source>
</reference>
<feature type="binding site" evidence="12">
    <location>
        <position position="154"/>
    </location>
    <ligand>
        <name>UDP-N-acetyl-alpha-D-muramoyl-L-alanyl-D-glutamate</name>
        <dbReference type="ChEBI" id="CHEBI:83900"/>
    </ligand>
</feature>
<keyword evidence="5 12" id="KW-0132">Cell division</keyword>
<dbReference type="Gene3D" id="3.90.190.20">
    <property type="entry name" value="Mur ligase, C-terminal domain"/>
    <property type="match status" value="1"/>
</dbReference>
<protein>
    <recommendedName>
        <fullName evidence="12">UDP-N-acetylmuramyl-tripeptide synthetase</fullName>
        <ecNumber evidence="12">6.3.2.-</ecNumber>
    </recommendedName>
    <alternativeName>
        <fullName evidence="12">UDP-MurNAc-tripeptide synthetase</fullName>
    </alternativeName>
</protein>
<sequence>MNIEDIIKNIKIKKIYGIVPNDIKGITNDSRKVGKNFCFVAQVGYTVDGHDFIENSISKGATLIIASEDKCYSYKNTCVVVVKEKEVNKVASKISFLINNLSYDINTVAVTGTNGKTSITTLIHNILRELGEKSSYMGTNGFCMNDEKPKYLGNTTPDVLILHEKIREIKKNRINNFAFEASSHALVLGRIYNVPIDIAIFTNLTHEHLDFHKTMENYAHDKSLLFSTLGNNLLEKKYGVLNLDDKYYGKMSKSLYHEEITYSIKDKNADFFAYNIKMVSENNKFYTNFELKTPEGDFVCKMPFIGDFMVSNMMASIIAVWLKGIDLNKIIKTIEVLPPLLGRMEIISGELPIDIISDFAHTPDGYKKLLEATREIRKNRRTLLLTGMGGGRDLSKGPLIGNIISEADYVIITTDSPRDEDVNVLMNSIEKGMKHNNYEKVWFRTDAVKRIVEISRPGDVIILASKGREDYEILAGGKKVWHCDPEVCIQEARKKYNKER</sequence>
<dbReference type="SUPFAM" id="SSF53623">
    <property type="entry name" value="MurD-like peptide ligases, catalytic domain"/>
    <property type="match status" value="1"/>
</dbReference>
<keyword evidence="7 12" id="KW-0067">ATP-binding</keyword>
<dbReference type="InterPro" id="IPR036615">
    <property type="entry name" value="Mur_ligase_C_dom_sf"/>
</dbReference>
<keyword evidence="6 12" id="KW-0547">Nucleotide-binding</keyword>
<dbReference type="Proteomes" id="UP000070467">
    <property type="component" value="Unassembled WGS sequence"/>
</dbReference>
<feature type="binding site" evidence="12">
    <location>
        <position position="190"/>
    </location>
    <ligand>
        <name>UDP-N-acetyl-alpha-D-muramoyl-L-alanyl-D-glutamate</name>
        <dbReference type="ChEBI" id="CHEBI:83900"/>
    </ligand>
</feature>
<dbReference type="Pfam" id="PF02875">
    <property type="entry name" value="Mur_ligase_C"/>
    <property type="match status" value="1"/>
</dbReference>
<keyword evidence="9 12" id="KW-0573">Peptidoglycan synthesis</keyword>
<evidence type="ECO:0000256" key="11">
    <source>
        <dbReference type="ARBA" id="ARBA00023316"/>
    </source>
</evidence>
<evidence type="ECO:0000256" key="8">
    <source>
        <dbReference type="ARBA" id="ARBA00022960"/>
    </source>
</evidence>
<evidence type="ECO:0000256" key="1">
    <source>
        <dbReference type="ARBA" id="ARBA00004752"/>
    </source>
</evidence>
<evidence type="ECO:0000313" key="17">
    <source>
        <dbReference type="EMBL" id="KXB57085.1"/>
    </source>
</evidence>
<comment type="function">
    <text evidence="12">Catalyzes the addition of an amino acid to the nucleotide precursor UDP-N-acetylmuramoyl-L-alanyl-D-glutamate (UMAG) in the biosynthesis of bacterial cell-wall peptidoglycan.</text>
</comment>
<proteinExistence type="inferred from homology"/>
<evidence type="ECO:0000256" key="4">
    <source>
        <dbReference type="ARBA" id="ARBA00022598"/>
    </source>
</evidence>
<comment type="pathway">
    <text evidence="1 12 13">Cell wall biogenesis; peptidoglycan biosynthesis.</text>
</comment>
<comment type="caution">
    <text evidence="12">Lacks conserved residue(s) required for the propagation of feature annotation.</text>
</comment>
<evidence type="ECO:0000256" key="9">
    <source>
        <dbReference type="ARBA" id="ARBA00022984"/>
    </source>
</evidence>
<keyword evidence="4 12" id="KW-0436">Ligase</keyword>
<dbReference type="InterPro" id="IPR000713">
    <property type="entry name" value="Mur_ligase_N"/>
</dbReference>
<dbReference type="SUPFAM" id="SSF63418">
    <property type="entry name" value="MurE/MurF N-terminal domain"/>
    <property type="match status" value="1"/>
</dbReference>
<comment type="caution">
    <text evidence="17">The sequence shown here is derived from an EMBL/GenBank/DDBJ whole genome shotgun (WGS) entry which is preliminary data.</text>
</comment>
<dbReference type="RefSeq" id="WP_066130606.1">
    <property type="nucleotide sequence ID" value="NZ_KQ959899.1"/>
</dbReference>
<keyword evidence="8 12" id="KW-0133">Cell shape</keyword>
<comment type="similarity">
    <text evidence="2 12">Belongs to the MurCDEF family. MurE subfamily.</text>
</comment>
<evidence type="ECO:0000259" key="15">
    <source>
        <dbReference type="Pfam" id="PF02875"/>
    </source>
</evidence>
<feature type="binding site" evidence="12">
    <location>
        <position position="182"/>
    </location>
    <ligand>
        <name>UDP-N-acetyl-alpha-D-muramoyl-L-alanyl-D-glutamate</name>
        <dbReference type="ChEBI" id="CHEBI:83900"/>
    </ligand>
</feature>
<dbReference type="HAMAP" id="MF_00208">
    <property type="entry name" value="MurE"/>
    <property type="match status" value="1"/>
</dbReference>
<dbReference type="InterPro" id="IPR005761">
    <property type="entry name" value="UDP-N-AcMur-Glu-dNH2Pim_ligase"/>
</dbReference>
<evidence type="ECO:0000256" key="6">
    <source>
        <dbReference type="ARBA" id="ARBA00022741"/>
    </source>
</evidence>
<feature type="domain" description="Mur ligase C-terminal" evidence="15">
    <location>
        <begin position="342"/>
        <end position="467"/>
    </location>
</feature>
<dbReference type="EC" id="6.3.2.-" evidence="12"/>
<dbReference type="Pfam" id="PF08245">
    <property type="entry name" value="Mur_ligase_M"/>
    <property type="match status" value="1"/>
</dbReference>
<dbReference type="Gene3D" id="3.40.1390.10">
    <property type="entry name" value="MurE/MurF, N-terminal domain"/>
    <property type="match status" value="1"/>
</dbReference>
<evidence type="ECO:0000256" key="7">
    <source>
        <dbReference type="ARBA" id="ARBA00022840"/>
    </source>
</evidence>
<dbReference type="InterPro" id="IPR013221">
    <property type="entry name" value="Mur_ligase_cen"/>
</dbReference>
<keyword evidence="11 12" id="KW-0961">Cell wall biogenesis/degradation</keyword>
<evidence type="ECO:0000256" key="5">
    <source>
        <dbReference type="ARBA" id="ARBA00022618"/>
    </source>
</evidence>
<evidence type="ECO:0000256" key="10">
    <source>
        <dbReference type="ARBA" id="ARBA00023306"/>
    </source>
</evidence>
<dbReference type="PROSITE" id="PS01011">
    <property type="entry name" value="FOLYLPOLYGLU_SYNT_1"/>
    <property type="match status" value="1"/>
</dbReference>
<feature type="binding site" evidence="12">
    <location>
        <begin position="155"/>
        <end position="156"/>
    </location>
    <ligand>
        <name>UDP-N-acetyl-alpha-D-muramoyl-L-alanyl-D-glutamate</name>
        <dbReference type="ChEBI" id="CHEBI:83900"/>
    </ligand>
</feature>
<dbReference type="PANTHER" id="PTHR23135:SF4">
    <property type="entry name" value="UDP-N-ACETYLMURAMOYL-L-ALANYL-D-GLUTAMATE--2,6-DIAMINOPIMELATE LIGASE MURE HOMOLOG, CHLOROPLASTIC"/>
    <property type="match status" value="1"/>
</dbReference>
<comment type="PTM">
    <text evidence="12">Carboxylation is probably crucial for Mg(2+) binding and, consequently, for the gamma-phosphate positioning of ATP.</text>
</comment>
<dbReference type="NCBIfam" id="TIGR01085">
    <property type="entry name" value="murE"/>
    <property type="match status" value="1"/>
</dbReference>
<evidence type="ECO:0000313" key="18">
    <source>
        <dbReference type="Proteomes" id="UP000070467"/>
    </source>
</evidence>
<evidence type="ECO:0000259" key="16">
    <source>
        <dbReference type="Pfam" id="PF08245"/>
    </source>
</evidence>
<feature type="domain" description="Mur ligase N-terminal catalytic" evidence="14">
    <location>
        <begin position="23"/>
        <end position="84"/>
    </location>
</feature>
<dbReference type="InterPro" id="IPR036565">
    <property type="entry name" value="Mur-like_cat_sf"/>
</dbReference>
<dbReference type="Gene3D" id="3.40.1190.10">
    <property type="entry name" value="Mur-like, catalytic domain"/>
    <property type="match status" value="1"/>
</dbReference>
<evidence type="ECO:0000256" key="12">
    <source>
        <dbReference type="HAMAP-Rule" id="MF_00208"/>
    </source>
</evidence>
<comment type="cofactor">
    <cofactor evidence="12">
        <name>Mg(2+)</name>
        <dbReference type="ChEBI" id="CHEBI:18420"/>
    </cofactor>
</comment>
<keyword evidence="10 12" id="KW-0131">Cell cycle</keyword>
<evidence type="ECO:0000256" key="13">
    <source>
        <dbReference type="RuleBase" id="RU004135"/>
    </source>
</evidence>
<dbReference type="GO" id="GO:0016874">
    <property type="term" value="F:ligase activity"/>
    <property type="evidence" value="ECO:0007669"/>
    <property type="project" value="UniProtKB-KW"/>
</dbReference>
<evidence type="ECO:0000259" key="14">
    <source>
        <dbReference type="Pfam" id="PF01225"/>
    </source>
</evidence>
<dbReference type="NCBIfam" id="NF001126">
    <property type="entry name" value="PRK00139.1-4"/>
    <property type="match status" value="1"/>
</dbReference>
<feature type="binding site" evidence="12">
    <location>
        <position position="30"/>
    </location>
    <ligand>
        <name>UDP-N-acetyl-alpha-D-muramoyl-L-alanyl-D-glutamate</name>
        <dbReference type="ChEBI" id="CHEBI:83900"/>
    </ligand>
</feature>
<feature type="modified residue" description="N6-carboxylysine" evidence="12">
    <location>
        <position position="222"/>
    </location>
</feature>
<dbReference type="InterPro" id="IPR018109">
    <property type="entry name" value="Folylpolyglutamate_synth_CS"/>
</dbReference>
<feature type="binding site" evidence="12">
    <location>
        <begin position="112"/>
        <end position="118"/>
    </location>
    <ligand>
        <name>ATP</name>
        <dbReference type="ChEBI" id="CHEBI:30616"/>
    </ligand>
</feature>
<feature type="domain" description="Mur ligase central" evidence="16">
    <location>
        <begin position="110"/>
        <end position="320"/>
    </location>
</feature>
<dbReference type="EMBL" id="LSDB01000052">
    <property type="protein sequence ID" value="KXB57085.1"/>
    <property type="molecule type" value="Genomic_DNA"/>
</dbReference>
<dbReference type="InterPro" id="IPR035911">
    <property type="entry name" value="MurE/MurF_N"/>
</dbReference>
<dbReference type="Pfam" id="PF01225">
    <property type="entry name" value="Mur_ligase"/>
    <property type="match status" value="1"/>
</dbReference>
<organism evidence="17 18">
    <name type="scientific">Gemelliphila asaccharolytica</name>
    <dbReference type="NCBI Taxonomy" id="502393"/>
    <lineage>
        <taxon>Bacteria</taxon>
        <taxon>Bacillati</taxon>
        <taxon>Bacillota</taxon>
        <taxon>Bacilli</taxon>
        <taxon>Bacillales</taxon>
        <taxon>Gemellaceae</taxon>
        <taxon>Gemelliphila</taxon>
    </lineage>
</organism>
<evidence type="ECO:0000256" key="2">
    <source>
        <dbReference type="ARBA" id="ARBA00005898"/>
    </source>
</evidence>
<gene>
    <name evidence="12" type="primary">murE</name>
    <name evidence="17" type="ORF">HMPREF1871_00996</name>
</gene>
<dbReference type="SUPFAM" id="SSF53244">
    <property type="entry name" value="MurD-like peptide ligases, peptide-binding domain"/>
    <property type="match status" value="1"/>
</dbReference>
<accession>A0ABR5TL45</accession>
<evidence type="ECO:0000256" key="3">
    <source>
        <dbReference type="ARBA" id="ARBA00022490"/>
    </source>
</evidence>
<keyword evidence="3 12" id="KW-0963">Cytoplasm</keyword>
<keyword evidence="18" id="KW-1185">Reference proteome</keyword>